<gene>
    <name evidence="1" type="ORF">S03H2_09678</name>
</gene>
<dbReference type="EMBL" id="BARU01005002">
    <property type="protein sequence ID" value="GAH25654.1"/>
    <property type="molecule type" value="Genomic_DNA"/>
</dbReference>
<evidence type="ECO:0008006" key="2">
    <source>
        <dbReference type="Google" id="ProtNLM"/>
    </source>
</evidence>
<evidence type="ECO:0000313" key="1">
    <source>
        <dbReference type="EMBL" id="GAH25654.1"/>
    </source>
</evidence>
<proteinExistence type="predicted"/>
<name>X1F8D5_9ZZZZ</name>
<organism evidence="1">
    <name type="scientific">marine sediment metagenome</name>
    <dbReference type="NCBI Taxonomy" id="412755"/>
    <lineage>
        <taxon>unclassified sequences</taxon>
        <taxon>metagenomes</taxon>
        <taxon>ecological metagenomes</taxon>
    </lineage>
</organism>
<sequence>MGDYMIENFIYEYHPGGCKDTYILWKTEKGRCSDFARFATIIADYHGYETYSIAINGYYPGFGDTGHA</sequence>
<dbReference type="AlphaFoldDB" id="X1F8D5"/>
<feature type="non-terminal residue" evidence="1">
    <location>
        <position position="68"/>
    </location>
</feature>
<reference evidence="1" key="1">
    <citation type="journal article" date="2014" name="Front. Microbiol.">
        <title>High frequency of phylogenetically diverse reductive dehalogenase-homologous genes in deep subseafloor sedimentary metagenomes.</title>
        <authorList>
            <person name="Kawai M."/>
            <person name="Futagami T."/>
            <person name="Toyoda A."/>
            <person name="Takaki Y."/>
            <person name="Nishi S."/>
            <person name="Hori S."/>
            <person name="Arai W."/>
            <person name="Tsubouchi T."/>
            <person name="Morono Y."/>
            <person name="Uchiyama I."/>
            <person name="Ito T."/>
            <person name="Fujiyama A."/>
            <person name="Inagaki F."/>
            <person name="Takami H."/>
        </authorList>
    </citation>
    <scope>NUCLEOTIDE SEQUENCE</scope>
    <source>
        <strain evidence="1">Expedition CK06-06</strain>
    </source>
</reference>
<comment type="caution">
    <text evidence="1">The sequence shown here is derived from an EMBL/GenBank/DDBJ whole genome shotgun (WGS) entry which is preliminary data.</text>
</comment>
<accession>X1F8D5</accession>
<protein>
    <recommendedName>
        <fullName evidence="2">Transglutaminase-like domain-containing protein</fullName>
    </recommendedName>
</protein>